<proteinExistence type="predicted"/>
<keyword evidence="2" id="KW-1185">Reference proteome</keyword>
<protein>
    <submittedName>
        <fullName evidence="1">Uncharacterized protein</fullName>
    </submittedName>
</protein>
<accession>A0A016WWY2</accession>
<dbReference type="EMBL" id="JARK01000073">
    <property type="protein sequence ID" value="EYC44071.1"/>
    <property type="molecule type" value="Genomic_DNA"/>
</dbReference>
<name>A0A016WWY2_9BILA</name>
<reference evidence="2" key="1">
    <citation type="journal article" date="2015" name="Nat. Genet.">
        <title>The genome and transcriptome of the zoonotic hookworm Ancylostoma ceylanicum identify infection-specific gene families.</title>
        <authorList>
            <person name="Schwarz E.M."/>
            <person name="Hu Y."/>
            <person name="Antoshechkin I."/>
            <person name="Miller M.M."/>
            <person name="Sternberg P.W."/>
            <person name="Aroian R.V."/>
        </authorList>
    </citation>
    <scope>NUCLEOTIDE SEQUENCE</scope>
    <source>
        <strain evidence="2">HY135</strain>
    </source>
</reference>
<gene>
    <name evidence="1" type="primary">Acey_s0473.g2108</name>
    <name evidence="1" type="ORF">Y032_0473g2108</name>
</gene>
<dbReference type="AlphaFoldDB" id="A0A016WWY2"/>
<evidence type="ECO:0000313" key="2">
    <source>
        <dbReference type="Proteomes" id="UP000024635"/>
    </source>
</evidence>
<evidence type="ECO:0000313" key="1">
    <source>
        <dbReference type="EMBL" id="EYC44071.1"/>
    </source>
</evidence>
<dbReference type="Proteomes" id="UP000024635">
    <property type="component" value="Unassembled WGS sequence"/>
</dbReference>
<organism evidence="1 2">
    <name type="scientific">Ancylostoma ceylanicum</name>
    <dbReference type="NCBI Taxonomy" id="53326"/>
    <lineage>
        <taxon>Eukaryota</taxon>
        <taxon>Metazoa</taxon>
        <taxon>Ecdysozoa</taxon>
        <taxon>Nematoda</taxon>
        <taxon>Chromadorea</taxon>
        <taxon>Rhabditida</taxon>
        <taxon>Rhabditina</taxon>
        <taxon>Rhabditomorpha</taxon>
        <taxon>Strongyloidea</taxon>
        <taxon>Ancylostomatidae</taxon>
        <taxon>Ancylostomatinae</taxon>
        <taxon>Ancylostoma</taxon>
    </lineage>
</organism>
<comment type="caution">
    <text evidence="1">The sequence shown here is derived from an EMBL/GenBank/DDBJ whole genome shotgun (WGS) entry which is preliminary data.</text>
</comment>
<sequence length="78" mass="8844">MAVETWRNGAAVDFGSQCKYNKNNVSCANVYESYHRRKAEVAISGEILRFLSVINRVFSRGLNGKLKFICKGDYQHAI</sequence>